<dbReference type="AlphaFoldDB" id="A0AAV2NUB4"/>
<gene>
    <name evidence="2" type="ORF">LPLAT_LOCUS9613</name>
</gene>
<evidence type="ECO:0000313" key="3">
    <source>
        <dbReference type="Proteomes" id="UP001497644"/>
    </source>
</evidence>
<feature type="region of interest" description="Disordered" evidence="1">
    <location>
        <begin position="1"/>
        <end position="22"/>
    </location>
</feature>
<sequence length="115" mass="13306">METFHAESNKTKSNIMEENSKKVEHETDELKFKYLQRNLNLVELPSSNWGFSSGNDTFFGFMKAESDFSVRKRIAVFPNLHINIYIDDKIMPFSKHIKVTSIDDISEILKTADSV</sequence>
<feature type="compositionally biased region" description="Basic and acidic residues" evidence="1">
    <location>
        <begin position="1"/>
        <end position="10"/>
    </location>
</feature>
<keyword evidence="3" id="KW-1185">Reference proteome</keyword>
<protein>
    <submittedName>
        <fullName evidence="2">Uncharacterized protein</fullName>
    </submittedName>
</protein>
<accession>A0AAV2NUB4</accession>
<dbReference type="EMBL" id="OZ034828">
    <property type="protein sequence ID" value="CAL1683858.1"/>
    <property type="molecule type" value="Genomic_DNA"/>
</dbReference>
<reference evidence="2" key="1">
    <citation type="submission" date="2024-04" db="EMBL/GenBank/DDBJ databases">
        <authorList>
            <consortium name="Molecular Ecology Group"/>
        </authorList>
    </citation>
    <scope>NUCLEOTIDE SEQUENCE</scope>
</reference>
<dbReference type="Proteomes" id="UP001497644">
    <property type="component" value="Chromosome 5"/>
</dbReference>
<proteinExistence type="predicted"/>
<organism evidence="2 3">
    <name type="scientific">Lasius platythorax</name>
    <dbReference type="NCBI Taxonomy" id="488582"/>
    <lineage>
        <taxon>Eukaryota</taxon>
        <taxon>Metazoa</taxon>
        <taxon>Ecdysozoa</taxon>
        <taxon>Arthropoda</taxon>
        <taxon>Hexapoda</taxon>
        <taxon>Insecta</taxon>
        <taxon>Pterygota</taxon>
        <taxon>Neoptera</taxon>
        <taxon>Endopterygota</taxon>
        <taxon>Hymenoptera</taxon>
        <taxon>Apocrita</taxon>
        <taxon>Aculeata</taxon>
        <taxon>Formicoidea</taxon>
        <taxon>Formicidae</taxon>
        <taxon>Formicinae</taxon>
        <taxon>Lasius</taxon>
        <taxon>Lasius</taxon>
    </lineage>
</organism>
<evidence type="ECO:0000313" key="2">
    <source>
        <dbReference type="EMBL" id="CAL1683858.1"/>
    </source>
</evidence>
<evidence type="ECO:0000256" key="1">
    <source>
        <dbReference type="SAM" id="MobiDB-lite"/>
    </source>
</evidence>
<name>A0AAV2NUB4_9HYME</name>